<reference evidence="2" key="1">
    <citation type="submission" date="2022-07" db="EMBL/GenBank/DDBJ databases">
        <title>Draft genome sequence of Zalerion maritima ATCC 34329, a (micro)plastics degrading marine fungus.</title>
        <authorList>
            <person name="Paco A."/>
            <person name="Goncalves M.F.M."/>
            <person name="Rocha-Santos T.A.P."/>
            <person name="Alves A."/>
        </authorList>
    </citation>
    <scope>NUCLEOTIDE SEQUENCE</scope>
    <source>
        <strain evidence="2">ATCC 34329</strain>
    </source>
</reference>
<protein>
    <submittedName>
        <fullName evidence="2">Uncharacterized protein</fullName>
    </submittedName>
</protein>
<gene>
    <name evidence="2" type="ORF">MKZ38_002603</name>
</gene>
<accession>A0AAD5WSA4</accession>
<evidence type="ECO:0000313" key="2">
    <source>
        <dbReference type="EMBL" id="KAJ2900110.1"/>
    </source>
</evidence>
<evidence type="ECO:0000313" key="3">
    <source>
        <dbReference type="Proteomes" id="UP001201980"/>
    </source>
</evidence>
<feature type="region of interest" description="Disordered" evidence="1">
    <location>
        <begin position="162"/>
        <end position="186"/>
    </location>
</feature>
<feature type="compositionally biased region" description="Basic and acidic residues" evidence="1">
    <location>
        <begin position="15"/>
        <end position="24"/>
    </location>
</feature>
<sequence length="265" mass="29758">MAAARSCPNSLLTVRHGERSEPRRTGHVGNITGNPAERENTTNSKRPPRRRQELLDIINIFLCEDTEDFSLATSKASWEFFLDIQHAMKVWTDTVLTLEELNELTGSGDLDQQRQQEHLLKLIGEKTSGMGRLASGLRNVCDRIKSQGAVAENGAMTPAVAVKEDQAAQSSSTPTRPEKRKLGESSTPMRVRLSILVGENELFEDPAWEHKATEHLFLTTLFRSRHFQLSHFVVFHTFIALDWGHSSDRSDLDAVILLLIELVAF</sequence>
<dbReference type="AlphaFoldDB" id="A0AAD5WSA4"/>
<evidence type="ECO:0000256" key="1">
    <source>
        <dbReference type="SAM" id="MobiDB-lite"/>
    </source>
</evidence>
<comment type="caution">
    <text evidence="2">The sequence shown here is derived from an EMBL/GenBank/DDBJ whole genome shotgun (WGS) entry which is preliminary data.</text>
</comment>
<dbReference type="Proteomes" id="UP001201980">
    <property type="component" value="Unassembled WGS sequence"/>
</dbReference>
<name>A0AAD5WSA4_9PEZI</name>
<dbReference type="EMBL" id="JAKWBI020000179">
    <property type="protein sequence ID" value="KAJ2900110.1"/>
    <property type="molecule type" value="Genomic_DNA"/>
</dbReference>
<feature type="region of interest" description="Disordered" evidence="1">
    <location>
        <begin position="1"/>
        <end position="49"/>
    </location>
</feature>
<organism evidence="2 3">
    <name type="scientific">Zalerion maritima</name>
    <dbReference type="NCBI Taxonomy" id="339359"/>
    <lineage>
        <taxon>Eukaryota</taxon>
        <taxon>Fungi</taxon>
        <taxon>Dikarya</taxon>
        <taxon>Ascomycota</taxon>
        <taxon>Pezizomycotina</taxon>
        <taxon>Sordariomycetes</taxon>
        <taxon>Lulworthiomycetidae</taxon>
        <taxon>Lulworthiales</taxon>
        <taxon>Lulworthiaceae</taxon>
        <taxon>Zalerion</taxon>
    </lineage>
</organism>
<proteinExistence type="predicted"/>
<keyword evidence="3" id="KW-1185">Reference proteome</keyword>